<proteinExistence type="predicted"/>
<feature type="domain" description="Fimbrial-type adhesion" evidence="2">
    <location>
        <begin position="243"/>
        <end position="397"/>
    </location>
</feature>
<dbReference type="InterPro" id="IPR008966">
    <property type="entry name" value="Adhesion_dom_sf"/>
</dbReference>
<evidence type="ECO:0000313" key="4">
    <source>
        <dbReference type="Proteomes" id="UP000302163"/>
    </source>
</evidence>
<evidence type="ECO:0000313" key="3">
    <source>
        <dbReference type="EMBL" id="QCT19105.1"/>
    </source>
</evidence>
<keyword evidence="4" id="KW-1185">Reference proteome</keyword>
<dbReference type="Pfam" id="PF00419">
    <property type="entry name" value="Fimbrial"/>
    <property type="match status" value="1"/>
</dbReference>
<dbReference type="RefSeq" id="WP_138094994.1">
    <property type="nucleotide sequence ID" value="NZ_CP040428.1"/>
</dbReference>
<dbReference type="KEGG" id="izh:FEM41_05265"/>
<keyword evidence="1" id="KW-0732">Signal</keyword>
<evidence type="ECO:0000259" key="2">
    <source>
        <dbReference type="Pfam" id="PF00419"/>
    </source>
</evidence>
<sequence>MLKRFFTAIAVVATLFTTGTMAQLPAADIDAYGLAGDTCGIISGLFSKTRVAESDKTLNLSTAFLSGTKATFSYTTAWSGRMSCTYGNVGIGGLLQDHLYYFTALGGNPVYLNFTSADGESDYWVKVTAEITGDTKVTVNGIIGTHSISYQTSYTITAELLSMAPSGVESYTKTTTSGVASIIPAVMSGAGASDSTFGGIWGNKYTYAEEVFDNMMNDLDRSSWSTSRYIAFERLYIQFDPNQTTCNLKKDMTVQLPPTSVSILQRDGKAPGTNFVVPITCVNMLGGSKSTRNIRAWISSNDILNDASTGTILVNDETDAGGVGISLRPYNLGIAEDDLVISSGMTDLGATEIFTIDEGEAVDGYFALYMNAYYKVYNASALTSGKVVATAQIMFGYD</sequence>
<dbReference type="EMBL" id="CP040428">
    <property type="protein sequence ID" value="QCT19105.1"/>
    <property type="molecule type" value="Genomic_DNA"/>
</dbReference>
<feature type="chain" id="PRO_5020472192" evidence="1">
    <location>
        <begin position="23"/>
        <end position="398"/>
    </location>
</feature>
<gene>
    <name evidence="3" type="ORF">FEM41_05265</name>
</gene>
<dbReference type="GO" id="GO:0007155">
    <property type="term" value="P:cell adhesion"/>
    <property type="evidence" value="ECO:0007669"/>
    <property type="project" value="InterPro"/>
</dbReference>
<protein>
    <submittedName>
        <fullName evidence="3">Fimbrial protein</fullName>
    </submittedName>
</protein>
<accession>A0A4P8YEQ1</accession>
<dbReference type="InterPro" id="IPR036937">
    <property type="entry name" value="Adhesion_dom_fimbrial_sf"/>
</dbReference>
<dbReference type="Proteomes" id="UP000302163">
    <property type="component" value="Chromosome"/>
</dbReference>
<reference evidence="3 4" key="1">
    <citation type="submission" date="2019-05" db="EMBL/GenBank/DDBJ databases">
        <title>Complete genome sequence of Izhakiella calystegiae KSNA2, an endophyte isolated from beach morning glory (Calystegia soldanella).</title>
        <authorList>
            <person name="Jiang L."/>
            <person name="Jeong J.C."/>
            <person name="Kim C.Y."/>
            <person name="Kim D.H."/>
            <person name="Kim S.W."/>
            <person name="Lee j."/>
        </authorList>
    </citation>
    <scope>NUCLEOTIDE SEQUENCE [LARGE SCALE GENOMIC DNA]</scope>
    <source>
        <strain evidence="3 4">KSNA2</strain>
    </source>
</reference>
<dbReference type="InterPro" id="IPR000259">
    <property type="entry name" value="Adhesion_dom_fimbrial"/>
</dbReference>
<evidence type="ECO:0000256" key="1">
    <source>
        <dbReference type="SAM" id="SignalP"/>
    </source>
</evidence>
<dbReference type="SUPFAM" id="SSF49401">
    <property type="entry name" value="Bacterial adhesins"/>
    <property type="match status" value="1"/>
</dbReference>
<feature type="signal peptide" evidence="1">
    <location>
        <begin position="1"/>
        <end position="22"/>
    </location>
</feature>
<organism evidence="3 4">
    <name type="scientific">Jejubacter calystegiae</name>
    <dbReference type="NCBI Taxonomy" id="2579935"/>
    <lineage>
        <taxon>Bacteria</taxon>
        <taxon>Pseudomonadati</taxon>
        <taxon>Pseudomonadota</taxon>
        <taxon>Gammaproteobacteria</taxon>
        <taxon>Enterobacterales</taxon>
        <taxon>Enterobacteriaceae</taxon>
        <taxon>Jejubacter</taxon>
    </lineage>
</organism>
<dbReference type="GO" id="GO:0009289">
    <property type="term" value="C:pilus"/>
    <property type="evidence" value="ECO:0007669"/>
    <property type="project" value="InterPro"/>
</dbReference>
<dbReference type="Gene3D" id="2.60.40.1090">
    <property type="entry name" value="Fimbrial-type adhesion domain"/>
    <property type="match status" value="1"/>
</dbReference>
<name>A0A4P8YEQ1_9ENTR</name>
<dbReference type="AlphaFoldDB" id="A0A4P8YEQ1"/>
<dbReference type="OrthoDB" id="6623180at2"/>